<protein>
    <submittedName>
        <fullName evidence="2">Uncharacterized protein</fullName>
    </submittedName>
</protein>
<keyword evidence="1" id="KW-0732">Signal</keyword>
<organism evidence="2 3">
    <name type="scientific">Roseburia inulinivorans DSM 16841</name>
    <dbReference type="NCBI Taxonomy" id="622312"/>
    <lineage>
        <taxon>Bacteria</taxon>
        <taxon>Bacillati</taxon>
        <taxon>Bacillota</taxon>
        <taxon>Clostridia</taxon>
        <taxon>Lachnospirales</taxon>
        <taxon>Lachnospiraceae</taxon>
        <taxon>Roseburia</taxon>
    </lineage>
</organism>
<evidence type="ECO:0000256" key="1">
    <source>
        <dbReference type="SAM" id="SignalP"/>
    </source>
</evidence>
<accession>C0FYP0</accession>
<dbReference type="Proteomes" id="UP000003561">
    <property type="component" value="Unassembled WGS sequence"/>
</dbReference>
<dbReference type="GeneID" id="75163159"/>
<gene>
    <name evidence="2" type="ORF">ROSEINA2194_03880</name>
</gene>
<comment type="caution">
    <text evidence="2">The sequence shown here is derived from an EMBL/GenBank/DDBJ whole genome shotgun (WGS) entry which is preliminary data.</text>
</comment>
<evidence type="ECO:0000313" key="3">
    <source>
        <dbReference type="Proteomes" id="UP000003561"/>
    </source>
</evidence>
<dbReference type="AlphaFoldDB" id="C0FYP0"/>
<proteinExistence type="predicted"/>
<feature type="chain" id="PRO_5002898071" evidence="1">
    <location>
        <begin position="29"/>
        <end position="197"/>
    </location>
</feature>
<reference evidence="2 3" key="2">
    <citation type="submission" date="2009-03" db="EMBL/GenBank/DDBJ databases">
        <title>Draft genome sequence of Roseburia inulinivorans (DSM 16841).</title>
        <authorList>
            <person name="Sudarsanam P."/>
            <person name="Ley R."/>
            <person name="Guruge J."/>
            <person name="Turnbaugh P.J."/>
            <person name="Mahowald M."/>
            <person name="Liep D."/>
            <person name="Gordon J."/>
        </authorList>
    </citation>
    <scope>NUCLEOTIDE SEQUENCE [LARGE SCALE GENOMIC DNA]</scope>
    <source>
        <strain evidence="2 3">DSM 16841</strain>
    </source>
</reference>
<name>C0FYP0_9FIRM</name>
<evidence type="ECO:0000313" key="2">
    <source>
        <dbReference type="EMBL" id="EEG92236.1"/>
    </source>
</evidence>
<reference evidence="2 3" key="1">
    <citation type="submission" date="2009-02" db="EMBL/GenBank/DDBJ databases">
        <authorList>
            <person name="Fulton L."/>
            <person name="Clifton S."/>
            <person name="Fulton B."/>
            <person name="Xu J."/>
            <person name="Minx P."/>
            <person name="Pepin K.H."/>
            <person name="Johnson M."/>
            <person name="Bhonagiri V."/>
            <person name="Nash W.E."/>
            <person name="Mardis E.R."/>
            <person name="Wilson R.K."/>
        </authorList>
    </citation>
    <scope>NUCLEOTIDE SEQUENCE [LARGE SCALE GENOMIC DNA]</scope>
    <source>
        <strain evidence="2 3">DSM 16841</strain>
    </source>
</reference>
<feature type="signal peptide" evidence="1">
    <location>
        <begin position="1"/>
        <end position="28"/>
    </location>
</feature>
<dbReference type="RefSeq" id="WP_009860890.1">
    <property type="nucleotide sequence ID" value="NZ_ACFY01000158.1"/>
</dbReference>
<sequence length="197" mass="22004">MKKIKKIIAILSLAMMLGITTIPNYAYAMPSEENAAIDTVAAYVKENAEEFSDERTPIETIYFAIDKNGEMTIISGETETYKLVEDVIVGGYMFFDDGLKGVNHYYEVQMTATVIDKSDYFTYHSLSVKPKNNSSYLSAVSASHASYLRKTTVSDAKQYYYAGSTPNNPYVYVKSSFSVNGDTSYSIPEKKLTNPIK</sequence>
<dbReference type="EMBL" id="ACFY01000158">
    <property type="protein sequence ID" value="EEG92236.1"/>
    <property type="molecule type" value="Genomic_DNA"/>
</dbReference>